<dbReference type="SUPFAM" id="SSF47203">
    <property type="entry name" value="Acyl-CoA dehydrogenase C-terminal domain-like"/>
    <property type="match status" value="2"/>
</dbReference>
<dbReference type="PANTHER" id="PTHR10909:SF382">
    <property type="entry name" value="ACYL-COENZYME A OXIDASE"/>
    <property type="match status" value="1"/>
</dbReference>
<comment type="caution">
    <text evidence="12">The sequence shown here is derived from an EMBL/GenBank/DDBJ whole genome shotgun (WGS) entry which is preliminary data.</text>
</comment>
<gene>
    <name evidence="12" type="ORF">OS493_034825</name>
</gene>
<evidence type="ECO:0000256" key="4">
    <source>
        <dbReference type="ARBA" id="ARBA00022630"/>
    </source>
</evidence>
<evidence type="ECO:0000256" key="8">
    <source>
        <dbReference type="ARBA" id="ARBA00023098"/>
    </source>
</evidence>
<dbReference type="GO" id="GO:0071949">
    <property type="term" value="F:FAD binding"/>
    <property type="evidence" value="ECO:0007669"/>
    <property type="project" value="InterPro"/>
</dbReference>
<keyword evidence="13" id="KW-1185">Reference proteome</keyword>
<keyword evidence="5" id="KW-0274">FAD</keyword>
<accession>A0A9X0CDY5</accession>
<dbReference type="FunFam" id="1.20.140.10:FF:000010">
    <property type="entry name" value="Acyl-coenzyme A oxidase"/>
    <property type="match status" value="1"/>
</dbReference>
<dbReference type="InterPro" id="IPR046373">
    <property type="entry name" value="Acyl-CoA_Oxase/DH_mid-dom_sf"/>
</dbReference>
<dbReference type="InterPro" id="IPR009100">
    <property type="entry name" value="AcylCoA_DH/oxidase_NM_dom_sf"/>
</dbReference>
<comment type="cofactor">
    <cofactor evidence="1">
        <name>FAD</name>
        <dbReference type="ChEBI" id="CHEBI:57692"/>
    </cofactor>
</comment>
<dbReference type="Proteomes" id="UP001163046">
    <property type="component" value="Unassembled WGS sequence"/>
</dbReference>
<dbReference type="GO" id="GO:0005504">
    <property type="term" value="F:fatty acid binding"/>
    <property type="evidence" value="ECO:0007669"/>
    <property type="project" value="TreeGrafter"/>
</dbReference>
<dbReference type="GO" id="GO:0005777">
    <property type="term" value="C:peroxisome"/>
    <property type="evidence" value="ECO:0007669"/>
    <property type="project" value="UniProtKB-SubCell"/>
</dbReference>
<evidence type="ECO:0000256" key="3">
    <source>
        <dbReference type="ARBA" id="ARBA00006288"/>
    </source>
</evidence>
<protein>
    <recommendedName>
        <fullName evidence="14">Acyl-CoA oxidase</fullName>
    </recommendedName>
</protein>
<keyword evidence="7" id="KW-0560">Oxidoreductase</keyword>
<dbReference type="InterPro" id="IPR012258">
    <property type="entry name" value="Acyl-CoA_oxidase"/>
</dbReference>
<proteinExistence type="inferred from homology"/>
<dbReference type="GO" id="GO:0033540">
    <property type="term" value="P:fatty acid beta-oxidation using acyl-CoA oxidase"/>
    <property type="evidence" value="ECO:0007669"/>
    <property type="project" value="TreeGrafter"/>
</dbReference>
<evidence type="ECO:0000256" key="5">
    <source>
        <dbReference type="ARBA" id="ARBA00022827"/>
    </source>
</evidence>
<evidence type="ECO:0000313" key="12">
    <source>
        <dbReference type="EMBL" id="KAJ7321472.1"/>
    </source>
</evidence>
<dbReference type="PANTHER" id="PTHR10909">
    <property type="entry name" value="ELECTRON TRANSPORT OXIDOREDUCTASE"/>
    <property type="match status" value="1"/>
</dbReference>
<dbReference type="Gene3D" id="1.20.140.10">
    <property type="entry name" value="Butyryl-CoA Dehydrogenase, subunit A, domain 3"/>
    <property type="match status" value="2"/>
</dbReference>
<comment type="similarity">
    <text evidence="3">Belongs to the acyl-CoA oxidase family.</text>
</comment>
<dbReference type="EMBL" id="MU827827">
    <property type="protein sequence ID" value="KAJ7321472.1"/>
    <property type="molecule type" value="Genomic_DNA"/>
</dbReference>
<dbReference type="AlphaFoldDB" id="A0A9X0CDY5"/>
<name>A0A9X0CDY5_9CNID</name>
<evidence type="ECO:0000256" key="2">
    <source>
        <dbReference type="ARBA" id="ARBA00004275"/>
    </source>
</evidence>
<dbReference type="InterPro" id="IPR036250">
    <property type="entry name" value="AcylCo_DH-like_C"/>
</dbReference>
<dbReference type="InterPro" id="IPR055060">
    <property type="entry name" value="ACOX_C_alpha1"/>
</dbReference>
<feature type="domain" description="Acyl-CoA oxidase C-alpha1" evidence="11">
    <location>
        <begin position="59"/>
        <end position="208"/>
    </location>
</feature>
<dbReference type="SUPFAM" id="SSF56645">
    <property type="entry name" value="Acyl-CoA dehydrogenase NM domain-like"/>
    <property type="match status" value="1"/>
</dbReference>
<feature type="domain" description="Acyl-CoA oxidase C-terminal" evidence="10">
    <location>
        <begin position="264"/>
        <end position="383"/>
    </location>
</feature>
<comment type="subcellular location">
    <subcellularLocation>
        <location evidence="2">Peroxisome</location>
    </subcellularLocation>
</comment>
<dbReference type="FunFam" id="1.20.140.10:FF:000007">
    <property type="entry name" value="Acyl-coenzyme A oxidase"/>
    <property type="match status" value="1"/>
</dbReference>
<organism evidence="12 13">
    <name type="scientific">Desmophyllum pertusum</name>
    <dbReference type="NCBI Taxonomy" id="174260"/>
    <lineage>
        <taxon>Eukaryota</taxon>
        <taxon>Metazoa</taxon>
        <taxon>Cnidaria</taxon>
        <taxon>Anthozoa</taxon>
        <taxon>Hexacorallia</taxon>
        <taxon>Scleractinia</taxon>
        <taxon>Caryophylliina</taxon>
        <taxon>Caryophylliidae</taxon>
        <taxon>Desmophyllum</taxon>
    </lineage>
</organism>
<evidence type="ECO:0000256" key="6">
    <source>
        <dbReference type="ARBA" id="ARBA00022832"/>
    </source>
</evidence>
<dbReference type="GO" id="GO:0003997">
    <property type="term" value="F:acyl-CoA oxidase activity"/>
    <property type="evidence" value="ECO:0007669"/>
    <property type="project" value="InterPro"/>
</dbReference>
<evidence type="ECO:0000256" key="1">
    <source>
        <dbReference type="ARBA" id="ARBA00001974"/>
    </source>
</evidence>
<dbReference type="OrthoDB" id="538336at2759"/>
<reference evidence="12" key="1">
    <citation type="submission" date="2023-01" db="EMBL/GenBank/DDBJ databases">
        <title>Genome assembly of the deep-sea coral Lophelia pertusa.</title>
        <authorList>
            <person name="Herrera S."/>
            <person name="Cordes E."/>
        </authorList>
    </citation>
    <scope>NUCLEOTIDE SEQUENCE</scope>
    <source>
        <strain evidence="12">USNM1676648</strain>
        <tissue evidence="12">Polyp</tissue>
    </source>
</reference>
<keyword evidence="6" id="KW-0276">Fatty acid metabolism</keyword>
<evidence type="ECO:0000256" key="9">
    <source>
        <dbReference type="ARBA" id="ARBA00023140"/>
    </source>
</evidence>
<evidence type="ECO:0008006" key="14">
    <source>
        <dbReference type="Google" id="ProtNLM"/>
    </source>
</evidence>
<evidence type="ECO:0000256" key="7">
    <source>
        <dbReference type="ARBA" id="ARBA00023002"/>
    </source>
</evidence>
<keyword evidence="9" id="KW-0576">Peroxisome</keyword>
<evidence type="ECO:0000313" key="13">
    <source>
        <dbReference type="Proteomes" id="UP001163046"/>
    </source>
</evidence>
<dbReference type="GO" id="GO:0055088">
    <property type="term" value="P:lipid homeostasis"/>
    <property type="evidence" value="ECO:0007669"/>
    <property type="project" value="TreeGrafter"/>
</dbReference>
<dbReference type="Pfam" id="PF22924">
    <property type="entry name" value="ACOX_C_alpha1"/>
    <property type="match status" value="1"/>
</dbReference>
<evidence type="ECO:0000259" key="11">
    <source>
        <dbReference type="Pfam" id="PF22924"/>
    </source>
</evidence>
<dbReference type="InterPro" id="IPR002655">
    <property type="entry name" value="Acyl-CoA_oxidase_C"/>
</dbReference>
<dbReference type="Gene3D" id="2.40.110.10">
    <property type="entry name" value="Butyryl-CoA Dehydrogenase, subunit A, domain 2"/>
    <property type="match status" value="1"/>
</dbReference>
<sequence>MGHKMGLNGVDNAKFYFDNVRVPRENLLNLYSDVAEDGSYTTNVQGSIRKRFLTVADQLLSGRLCISSMSQGAAKGCLTIAMRYSATRLTVGPDGKSDTPILKYQLQQNALMPLLAATYAIDFALHYVKDRWAFQAADGSEHPDVVTMCCVIKAISGWHVAEAAAICRERCGGQGYLSCNKFGSGIAGSHSSMTAEGDNSVLMQKVASERLMGLKPSILQVAASYVPSFVNRMFSWPDLNNRKYLHALLDSREKALFMALGMKMMKAGKAGRFDTWMYQEQDLVQAAARAYGERLISECFSKALEEADPGLQPVLKNLLHLYQMSVIKRDLGYFTTSGLMSTGTGAKVGKITADLCREVSPQALALCDAFGFTDEMLNAPIARDWIEYNTVDNKGEVEGVKF</sequence>
<dbReference type="Pfam" id="PF01756">
    <property type="entry name" value="ACOX"/>
    <property type="match status" value="1"/>
</dbReference>
<evidence type="ECO:0000259" key="10">
    <source>
        <dbReference type="Pfam" id="PF01756"/>
    </source>
</evidence>
<keyword evidence="8" id="KW-0443">Lipid metabolism</keyword>
<keyword evidence="4" id="KW-0285">Flavoprotein</keyword>